<keyword evidence="2" id="KW-1162">Viral penetration into host cytoplasm</keyword>
<name>A0A8S5VEZ9_9CAUD</name>
<proteinExistence type="predicted"/>
<keyword evidence="1" id="KW-0118">Viral capsid assembly</keyword>
<reference evidence="5" key="1">
    <citation type="journal article" date="2021" name="Proc. Natl. Acad. Sci. U.S.A.">
        <title>A Catalog of Tens of Thousands of Viruses from Human Metagenomes Reveals Hidden Associations with Chronic Diseases.</title>
        <authorList>
            <person name="Tisza M.J."/>
            <person name="Buck C.B."/>
        </authorList>
    </citation>
    <scope>NUCLEOTIDE SEQUENCE</scope>
    <source>
        <strain evidence="5">CtSXZ3</strain>
    </source>
</reference>
<keyword evidence="2" id="KW-1160">Virus entry into host cell</keyword>
<protein>
    <submittedName>
        <fullName evidence="5">Portal protein</fullName>
    </submittedName>
</protein>
<evidence type="ECO:0000256" key="3">
    <source>
        <dbReference type="ARBA" id="ARBA00023219"/>
    </source>
</evidence>
<dbReference type="Pfam" id="PF04860">
    <property type="entry name" value="Phage_portal"/>
    <property type="match status" value="1"/>
</dbReference>
<evidence type="ECO:0000313" key="5">
    <source>
        <dbReference type="EMBL" id="DAG05179.1"/>
    </source>
</evidence>
<dbReference type="EMBL" id="BK016252">
    <property type="protein sequence ID" value="DAG05179.1"/>
    <property type="molecule type" value="Genomic_DNA"/>
</dbReference>
<keyword evidence="1" id="KW-1188">Viral release from host cell</keyword>
<feature type="region of interest" description="Disordered" evidence="4">
    <location>
        <begin position="365"/>
        <end position="410"/>
    </location>
</feature>
<evidence type="ECO:0000256" key="2">
    <source>
        <dbReference type="ARBA" id="ARBA00023009"/>
    </source>
</evidence>
<evidence type="ECO:0000256" key="4">
    <source>
        <dbReference type="SAM" id="MobiDB-lite"/>
    </source>
</evidence>
<keyword evidence="3" id="KW-0231">Viral genome packaging</keyword>
<keyword evidence="2" id="KW-1171">Viral genome ejection through host cell envelope</keyword>
<sequence>MGLLSRLAHAWNAFTRREVPSGRGFSYAARPYAIHYSGGADRSTLASVRTRIAMDCAEAVIQHIRTDDKGRYVQAMDSTLQQCLTVSANIDQSGAAFRQDIYQTILNVGVAAIVPVETDYNPLVSDSYNIKNLRVGEVTEWWPDTVKVKLYNENTGLIEEVALPKKICAIVESPLYSIMNESSGTFQRLMRKLNLLDLADEEARANKLDIIIQLPYALKSDARRAEAERRRTDIEQQLKGAQYGVAYIDGTEKITQLNRPAENTLLAQIEYLTKRLYTELALTEEIVNGTASPEAMANYYARVVKPITIAVTAELRRKFLTKTARTQLQDIQAFRDPFALASLETLADLSDKLIRNEVMSTNEMRATMGLPPVASPEADIPRNPNMPVEDTQTTADEPSLQKGVDLQNES</sequence>
<dbReference type="InterPro" id="IPR006944">
    <property type="entry name" value="Phage/GTA_portal"/>
</dbReference>
<accession>A0A8S5VEZ9</accession>
<evidence type="ECO:0000256" key="1">
    <source>
        <dbReference type="ARBA" id="ARBA00022950"/>
    </source>
</evidence>
<organism evidence="5">
    <name type="scientific">Siphoviridae sp. ctSXZ3</name>
    <dbReference type="NCBI Taxonomy" id="2825510"/>
    <lineage>
        <taxon>Viruses</taxon>
        <taxon>Duplodnaviria</taxon>
        <taxon>Heunggongvirae</taxon>
        <taxon>Uroviricota</taxon>
        <taxon>Caudoviricetes</taxon>
    </lineage>
</organism>